<dbReference type="InParanoid" id="F7W4G2"/>
<dbReference type="Gene3D" id="3.90.79.10">
    <property type="entry name" value="Nucleoside Triphosphate Pyrophosphohydrolase"/>
    <property type="match status" value="1"/>
</dbReference>
<dbReference type="FunFam" id="3.90.79.10:FF:000019">
    <property type="entry name" value="Thiamin pyrophosphokinase, putative"/>
    <property type="match status" value="1"/>
</dbReference>
<dbReference type="STRING" id="771870.F7W4G2"/>
<name>F7W4G2_SORMK</name>
<protein>
    <submittedName>
        <fullName evidence="4">WGS project CABT00000000 data, contig 2.27</fullName>
    </submittedName>
</protein>
<dbReference type="VEuPathDB" id="FungiDB:SMAC_07688"/>
<dbReference type="SUPFAM" id="SSF55811">
    <property type="entry name" value="Nudix"/>
    <property type="match status" value="1"/>
</dbReference>
<gene>
    <name evidence="4" type="ORF">SMAC_07688</name>
</gene>
<dbReference type="AlphaFoldDB" id="F7W4G2"/>
<evidence type="ECO:0000256" key="2">
    <source>
        <dbReference type="SAM" id="MobiDB-lite"/>
    </source>
</evidence>
<feature type="compositionally biased region" description="Low complexity" evidence="2">
    <location>
        <begin position="77"/>
        <end position="86"/>
    </location>
</feature>
<dbReference type="InterPro" id="IPR015797">
    <property type="entry name" value="NUDIX_hydrolase-like_dom_sf"/>
</dbReference>
<dbReference type="InterPro" id="IPR000086">
    <property type="entry name" value="NUDIX_hydrolase_dom"/>
</dbReference>
<dbReference type="EMBL" id="CABT02000027">
    <property type="protein sequence ID" value="CCC14915.1"/>
    <property type="molecule type" value="Genomic_DNA"/>
</dbReference>
<dbReference type="PANTHER" id="PTHR13622">
    <property type="entry name" value="THIAMIN PYROPHOSPHOKINASE"/>
    <property type="match status" value="1"/>
</dbReference>
<reference evidence="4 5" key="1">
    <citation type="journal article" date="2010" name="PLoS Genet.">
        <title>De novo assembly of a 40 Mb eukaryotic genome from short sequence reads: Sordaria macrospora, a model organism for fungal morphogenesis.</title>
        <authorList>
            <person name="Nowrousian M."/>
            <person name="Stajich J."/>
            <person name="Chu M."/>
            <person name="Engh I."/>
            <person name="Espagne E."/>
            <person name="Halliday K."/>
            <person name="Kamerewerd J."/>
            <person name="Kempken F."/>
            <person name="Knab B."/>
            <person name="Kuo H.C."/>
            <person name="Osiewacz H.D."/>
            <person name="Poeggeler S."/>
            <person name="Read N."/>
            <person name="Seiler S."/>
            <person name="Smith K."/>
            <person name="Zickler D."/>
            <person name="Kueck U."/>
            <person name="Freitag M."/>
        </authorList>
    </citation>
    <scope>NUCLEOTIDE SEQUENCE [LARGE SCALE GENOMIC DNA]</scope>
    <source>
        <strain evidence="5">ATCC MYA-333 / DSM 997 / K(L3346) / K-hell</strain>
        <tissue evidence="4">Mycelium</tissue>
    </source>
</reference>
<evidence type="ECO:0000313" key="5">
    <source>
        <dbReference type="Proteomes" id="UP000001881"/>
    </source>
</evidence>
<dbReference type="OMA" id="CIKAEST"/>
<dbReference type="HOGENOM" id="CLU_048013_0_0_1"/>
<feature type="region of interest" description="Disordered" evidence="2">
    <location>
        <begin position="77"/>
        <end position="100"/>
    </location>
</feature>
<dbReference type="Proteomes" id="UP000001881">
    <property type="component" value="Unassembled WGS sequence"/>
</dbReference>
<organism evidence="4 5">
    <name type="scientific">Sordaria macrospora (strain ATCC MYA-333 / DSM 997 / K(L3346) / K-hell)</name>
    <dbReference type="NCBI Taxonomy" id="771870"/>
    <lineage>
        <taxon>Eukaryota</taxon>
        <taxon>Fungi</taxon>
        <taxon>Dikarya</taxon>
        <taxon>Ascomycota</taxon>
        <taxon>Pezizomycotina</taxon>
        <taxon>Sordariomycetes</taxon>
        <taxon>Sordariomycetidae</taxon>
        <taxon>Sordariales</taxon>
        <taxon>Sordariaceae</taxon>
        <taxon>Sordaria</taxon>
    </lineage>
</organism>
<dbReference type="GO" id="GO:0044715">
    <property type="term" value="F:8-oxo-dGDP phosphatase activity"/>
    <property type="evidence" value="ECO:0007669"/>
    <property type="project" value="UniProtKB-ARBA"/>
</dbReference>
<dbReference type="eggNOG" id="KOG4313">
    <property type="taxonomic scope" value="Eukaryota"/>
</dbReference>
<feature type="domain" description="Nudix hydrolase" evidence="3">
    <location>
        <begin position="245"/>
        <end position="418"/>
    </location>
</feature>
<keyword evidence="1" id="KW-0378">Hydrolase</keyword>
<feature type="region of interest" description="Disordered" evidence="2">
    <location>
        <begin position="256"/>
        <end position="281"/>
    </location>
</feature>
<dbReference type="PROSITE" id="PS51462">
    <property type="entry name" value="NUDIX"/>
    <property type="match status" value="1"/>
</dbReference>
<dbReference type="PANTHER" id="PTHR13622:SF11">
    <property type="entry name" value="THIAMIN PYROPHOSPHOKINASE"/>
    <property type="match status" value="1"/>
</dbReference>
<dbReference type="CDD" id="cd03676">
    <property type="entry name" value="NUDIX_Tnr3_like"/>
    <property type="match status" value="1"/>
</dbReference>
<sequence>MAADTPLPTIEGDPMEGVEQARIMGPTLLDVVKDCDNFPYPCHPGRPHLQTESSHSHSSPVSSAATVCCSRDTSLALGSGSTSGSPSSPPGPAPSTSGADKTAAVDLYWDQWMPEADCPDPYSHFLNNLWTFHLPHDPCAHGLISSQIVDHLRDHDLWTEHFSLDRDSKSIHLLAPSAQDLLPQDNGDWQTACSRILDEQIELWRRTSMLGREILGPKKKGEQFPIVGAKFDVGVDRSAIGLLGMIGRGAHMTVYSRRSRSSSSSSDTNGHGHGQQPEDEYLFWIPRRSRNKSTYPGKLDQAVAGGVARGESPWKCIIREAVEEAGSALSDGFVRRNAKAAGTVTWLNFSDERAGPGQKGLINPGVLYVYDLELPDEGRGFEFEAVPGDIEGWSIMTTNQVMDAMKRFEFKPSCAVVMIDFFVRHGVITAENEPDYVQISLPYLPSTLRDAGIAAAGD</sequence>
<evidence type="ECO:0000313" key="4">
    <source>
        <dbReference type="EMBL" id="CCC14915.1"/>
    </source>
</evidence>
<dbReference type="PROSITE" id="PS00893">
    <property type="entry name" value="NUDIX_BOX"/>
    <property type="match status" value="1"/>
</dbReference>
<evidence type="ECO:0000256" key="1">
    <source>
        <dbReference type="ARBA" id="ARBA00022801"/>
    </source>
</evidence>
<dbReference type="InterPro" id="IPR020084">
    <property type="entry name" value="NUDIX_hydrolase_CS"/>
</dbReference>
<accession>F7W4G2</accession>
<evidence type="ECO:0000259" key="3">
    <source>
        <dbReference type="PROSITE" id="PS51462"/>
    </source>
</evidence>
<keyword evidence="5" id="KW-1185">Reference proteome</keyword>
<dbReference type="OrthoDB" id="10261522at2759"/>
<proteinExistence type="predicted"/>
<comment type="caution">
    <text evidence="4">The sequence shown here is derived from an EMBL/GenBank/DDBJ whole genome shotgun (WGS) entry which is preliminary data.</text>
</comment>
<dbReference type="Pfam" id="PF00293">
    <property type="entry name" value="NUDIX"/>
    <property type="match status" value="1"/>
</dbReference>